<dbReference type="InterPro" id="IPR043504">
    <property type="entry name" value="Peptidase_S1_PA_chymotrypsin"/>
</dbReference>
<protein>
    <recommendedName>
        <fullName evidence="3">Trypsin-like peptidase domain-containing protein</fullName>
    </recommendedName>
</protein>
<proteinExistence type="predicted"/>
<dbReference type="OrthoDB" id="104542at2"/>
<dbReference type="InterPro" id="IPR009003">
    <property type="entry name" value="Peptidase_S1_PA"/>
</dbReference>
<dbReference type="SUPFAM" id="SSF50494">
    <property type="entry name" value="Trypsin-like serine proteases"/>
    <property type="match status" value="1"/>
</dbReference>
<dbReference type="Proteomes" id="UP000192738">
    <property type="component" value="Unassembled WGS sequence"/>
</dbReference>
<evidence type="ECO:0008006" key="3">
    <source>
        <dbReference type="Google" id="ProtNLM"/>
    </source>
</evidence>
<evidence type="ECO:0000313" key="2">
    <source>
        <dbReference type="Proteomes" id="UP000192738"/>
    </source>
</evidence>
<dbReference type="RefSeq" id="WP_084574958.1">
    <property type="nucleotide sequence ID" value="NZ_CP155572.1"/>
</dbReference>
<dbReference type="AlphaFoldDB" id="A0A1W2A4F7"/>
<gene>
    <name evidence="1" type="ORF">SAMN04488500_10511</name>
</gene>
<reference evidence="1 2" key="1">
    <citation type="submission" date="2017-04" db="EMBL/GenBank/DDBJ databases">
        <authorList>
            <person name="Afonso C.L."/>
            <person name="Miller P.J."/>
            <person name="Scott M.A."/>
            <person name="Spackman E."/>
            <person name="Goraichik I."/>
            <person name="Dimitrov K.M."/>
            <person name="Suarez D.L."/>
            <person name="Swayne D.E."/>
        </authorList>
    </citation>
    <scope>NUCLEOTIDE SEQUENCE [LARGE SCALE GENOMIC DNA]</scope>
    <source>
        <strain evidence="1 2">DSM 5090</strain>
    </source>
</reference>
<accession>A0A1W2A4F7</accession>
<name>A0A1W2A4F7_9FIRM</name>
<evidence type="ECO:0000313" key="1">
    <source>
        <dbReference type="EMBL" id="SMC55555.1"/>
    </source>
</evidence>
<keyword evidence="2" id="KW-1185">Reference proteome</keyword>
<sequence length="337" mass="36973">MNKSDIPGIFREILKFNTHENNIIGVGRGHKYVRGMNTGQDALMILVKKKYRSSNLDRGSVLPRTMANVPTDVIEVGDIRLLGERMEFRRPAQPGMSLGHYKISAGTFGAVVKDKDTGELLILSNNHVMANITDGCDGRATVGDPIIQPGIYDGGKVEECTIAHLRRFIPLYRETNSPHCKIAQIFEMLLNKCIHSFRPQYQVQVLRKSEKLNLVDCAVATPVNSAAINAEILEFGFVNGIIEPTLGLSIKKSGRTTGVTHSQVLATNITFKVSMSNHEYAVFTDQVLSGPMSMPGDSGSLILTDDNYAVGLLFAGSEQATIFNKITHVLDKLNVTL</sequence>
<dbReference type="Gene3D" id="2.40.10.10">
    <property type="entry name" value="Trypsin-like serine proteases"/>
    <property type="match status" value="1"/>
</dbReference>
<dbReference type="STRING" id="112901.SAMN04488500_10511"/>
<organism evidence="1 2">
    <name type="scientific">Sporomusa malonica</name>
    <dbReference type="NCBI Taxonomy" id="112901"/>
    <lineage>
        <taxon>Bacteria</taxon>
        <taxon>Bacillati</taxon>
        <taxon>Bacillota</taxon>
        <taxon>Negativicutes</taxon>
        <taxon>Selenomonadales</taxon>
        <taxon>Sporomusaceae</taxon>
        <taxon>Sporomusa</taxon>
    </lineage>
</organism>
<dbReference type="EMBL" id="FWXI01000005">
    <property type="protein sequence ID" value="SMC55555.1"/>
    <property type="molecule type" value="Genomic_DNA"/>
</dbReference>